<evidence type="ECO:0000256" key="3">
    <source>
        <dbReference type="RuleBase" id="RU003707"/>
    </source>
</evidence>
<dbReference type="InterPro" id="IPR014748">
    <property type="entry name" value="Enoyl-CoA_hydra_C"/>
</dbReference>
<evidence type="ECO:0000313" key="5">
    <source>
        <dbReference type="Proteomes" id="UP000427906"/>
    </source>
</evidence>
<dbReference type="GO" id="GO:0006635">
    <property type="term" value="P:fatty acid beta-oxidation"/>
    <property type="evidence" value="ECO:0007669"/>
    <property type="project" value="TreeGrafter"/>
</dbReference>
<proteinExistence type="inferred from homology"/>
<sequence length="263" mass="27824">MAYENIIFEAAEGIATITFNRPKALNALNGDLLDELSAAMDEIVADEDIRVLVLTGAGEKSFVAGADITELATFNTLQGKMFARKGQLIIGRIQELAIPVIAAVNGFALGGGSEMALACDFIYASENAMFGLPEITLGIIPGFGGTQRLPRLIGSNRAKEMIFTGKMISAAEAMEIGMVNRVFPQSSLMEEALKTARAIAAKGKVSLRAAKQAVNSGLNVDLATGCHIEADAFAICMASEDGKEGTRAFIEKRKAQFKGSLKA</sequence>
<dbReference type="CDD" id="cd06558">
    <property type="entry name" value="crotonase-like"/>
    <property type="match status" value="1"/>
</dbReference>
<dbReference type="PANTHER" id="PTHR11941:SF54">
    <property type="entry name" value="ENOYL-COA HYDRATASE, MITOCHONDRIAL"/>
    <property type="match status" value="1"/>
</dbReference>
<dbReference type="InterPro" id="IPR029045">
    <property type="entry name" value="ClpP/crotonase-like_dom_sf"/>
</dbReference>
<dbReference type="RefSeq" id="WP_155315445.1">
    <property type="nucleotide sequence ID" value="NZ_AP021874.1"/>
</dbReference>
<evidence type="ECO:0000256" key="2">
    <source>
        <dbReference type="ARBA" id="ARBA00023239"/>
    </source>
</evidence>
<protein>
    <submittedName>
        <fullName evidence="4">Crotonase</fullName>
    </submittedName>
</protein>
<dbReference type="GO" id="GO:0016836">
    <property type="term" value="F:hydro-lyase activity"/>
    <property type="evidence" value="ECO:0007669"/>
    <property type="project" value="UniProtKB-ARBA"/>
</dbReference>
<dbReference type="KEGG" id="dalk:DSCA_10890"/>
<dbReference type="OrthoDB" id="5365311at2"/>
<gene>
    <name evidence="4" type="ORF">DSCA_10890</name>
</gene>
<dbReference type="Proteomes" id="UP000427906">
    <property type="component" value="Chromosome"/>
</dbReference>
<dbReference type="AlphaFoldDB" id="A0A5K7YH49"/>
<evidence type="ECO:0000313" key="4">
    <source>
        <dbReference type="EMBL" id="BBO67159.1"/>
    </source>
</evidence>
<reference evidence="4 5" key="1">
    <citation type="submission" date="2019-11" db="EMBL/GenBank/DDBJ databases">
        <title>Comparative genomics of hydrocarbon-degrading Desulfosarcina strains.</title>
        <authorList>
            <person name="Watanabe M."/>
            <person name="Kojima H."/>
            <person name="Fukui M."/>
        </authorList>
    </citation>
    <scope>NUCLEOTIDE SEQUENCE [LARGE SCALE GENOMIC DNA]</scope>
    <source>
        <strain evidence="4 5">PL12</strain>
    </source>
</reference>
<dbReference type="InterPro" id="IPR001753">
    <property type="entry name" value="Enoyl-CoA_hydra/iso"/>
</dbReference>
<dbReference type="EMBL" id="AP021874">
    <property type="protein sequence ID" value="BBO67159.1"/>
    <property type="molecule type" value="Genomic_DNA"/>
</dbReference>
<dbReference type="PROSITE" id="PS00166">
    <property type="entry name" value="ENOYL_COA_HYDRATASE"/>
    <property type="match status" value="1"/>
</dbReference>
<dbReference type="InterPro" id="IPR018376">
    <property type="entry name" value="Enoyl-CoA_hyd/isom_CS"/>
</dbReference>
<dbReference type="SUPFAM" id="SSF52096">
    <property type="entry name" value="ClpP/crotonase"/>
    <property type="match status" value="1"/>
</dbReference>
<dbReference type="FunFam" id="1.10.12.10:FF:000001">
    <property type="entry name" value="Probable enoyl-CoA hydratase, mitochondrial"/>
    <property type="match status" value="1"/>
</dbReference>
<dbReference type="Gene3D" id="1.10.12.10">
    <property type="entry name" value="Lyase 2-enoyl-coa Hydratase, Chain A, domain 2"/>
    <property type="match status" value="1"/>
</dbReference>
<dbReference type="FunFam" id="3.90.226.10:FF:000009">
    <property type="entry name" value="Carnitinyl-CoA dehydratase"/>
    <property type="match status" value="1"/>
</dbReference>
<comment type="similarity">
    <text evidence="1 3">Belongs to the enoyl-CoA hydratase/isomerase family.</text>
</comment>
<evidence type="ECO:0000256" key="1">
    <source>
        <dbReference type="ARBA" id="ARBA00005254"/>
    </source>
</evidence>
<name>A0A5K7YH49_9BACT</name>
<organism evidence="4 5">
    <name type="scientific">Desulfosarcina alkanivorans</name>
    <dbReference type="NCBI Taxonomy" id="571177"/>
    <lineage>
        <taxon>Bacteria</taxon>
        <taxon>Pseudomonadati</taxon>
        <taxon>Thermodesulfobacteriota</taxon>
        <taxon>Desulfobacteria</taxon>
        <taxon>Desulfobacterales</taxon>
        <taxon>Desulfosarcinaceae</taxon>
        <taxon>Desulfosarcina</taxon>
    </lineage>
</organism>
<dbReference type="Pfam" id="PF00378">
    <property type="entry name" value="ECH_1"/>
    <property type="match status" value="1"/>
</dbReference>
<dbReference type="Gene3D" id="3.90.226.10">
    <property type="entry name" value="2-enoyl-CoA Hydratase, Chain A, domain 1"/>
    <property type="match status" value="1"/>
</dbReference>
<keyword evidence="2" id="KW-0456">Lyase</keyword>
<keyword evidence="5" id="KW-1185">Reference proteome</keyword>
<dbReference type="PANTHER" id="PTHR11941">
    <property type="entry name" value="ENOYL-COA HYDRATASE-RELATED"/>
    <property type="match status" value="1"/>
</dbReference>
<accession>A0A5K7YH49</accession>